<dbReference type="Gene3D" id="3.40.50.1820">
    <property type="entry name" value="alpha/beta hydrolase"/>
    <property type="match status" value="1"/>
</dbReference>
<accession>A0A918G8C8</accession>
<dbReference type="Proteomes" id="UP000660680">
    <property type="component" value="Unassembled WGS sequence"/>
</dbReference>
<dbReference type="AlphaFoldDB" id="A0A918G8C8"/>
<dbReference type="Pfam" id="PF00561">
    <property type="entry name" value="Abhydrolase_1"/>
    <property type="match status" value="1"/>
</dbReference>
<keyword evidence="2" id="KW-0378">Hydrolase</keyword>
<dbReference type="PANTHER" id="PTHR43433">
    <property type="entry name" value="HYDROLASE, ALPHA/BETA FOLD FAMILY PROTEIN"/>
    <property type="match status" value="1"/>
</dbReference>
<reference evidence="2" key="1">
    <citation type="journal article" date="2014" name="Int. J. Syst. Evol. Microbiol.">
        <title>Complete genome sequence of Corynebacterium casei LMG S-19264T (=DSM 44701T), isolated from a smear-ripened cheese.</title>
        <authorList>
            <consortium name="US DOE Joint Genome Institute (JGI-PGF)"/>
            <person name="Walter F."/>
            <person name="Albersmeier A."/>
            <person name="Kalinowski J."/>
            <person name="Ruckert C."/>
        </authorList>
    </citation>
    <scope>NUCLEOTIDE SEQUENCE</scope>
    <source>
        <strain evidence="2">JCM 3276</strain>
    </source>
</reference>
<gene>
    <name evidence="2" type="ORF">GCM10010171_15650</name>
</gene>
<dbReference type="EMBL" id="BMRB01000001">
    <property type="protein sequence ID" value="GGS23474.1"/>
    <property type="molecule type" value="Genomic_DNA"/>
</dbReference>
<evidence type="ECO:0000313" key="3">
    <source>
        <dbReference type="Proteomes" id="UP000660680"/>
    </source>
</evidence>
<feature type="domain" description="AB hydrolase-1" evidence="1">
    <location>
        <begin position="75"/>
        <end position="328"/>
    </location>
</feature>
<dbReference type="GO" id="GO:0016787">
    <property type="term" value="F:hydrolase activity"/>
    <property type="evidence" value="ECO:0007669"/>
    <property type="project" value="UniProtKB-KW"/>
</dbReference>
<keyword evidence="3" id="KW-1185">Reference proteome</keyword>
<organism evidence="2 3">
    <name type="scientific">Actinokineospora fastidiosa</name>
    <dbReference type="NCBI Taxonomy" id="1816"/>
    <lineage>
        <taxon>Bacteria</taxon>
        <taxon>Bacillati</taxon>
        <taxon>Actinomycetota</taxon>
        <taxon>Actinomycetes</taxon>
        <taxon>Pseudonocardiales</taxon>
        <taxon>Pseudonocardiaceae</taxon>
        <taxon>Actinokineospora</taxon>
    </lineage>
</organism>
<evidence type="ECO:0000259" key="1">
    <source>
        <dbReference type="Pfam" id="PF00561"/>
    </source>
</evidence>
<protein>
    <submittedName>
        <fullName evidence="2">Alpha/beta hydrolase</fullName>
    </submittedName>
</protein>
<name>A0A918G8C8_9PSEU</name>
<dbReference type="InterPro" id="IPR050471">
    <property type="entry name" value="AB_hydrolase"/>
</dbReference>
<dbReference type="InterPro" id="IPR000073">
    <property type="entry name" value="AB_hydrolase_1"/>
</dbReference>
<sequence>MRVGRAVAAVGGAVGLAAAAAALTMRRKADDPYADEPFGELPADRVSTIAADDGVALSVEEIDPADGGAPDLTAILVHGFALSRLCWHFQRRDLARLTGPRVAQILYDHRSHGRSQRTDAAGSTIEQLARDLEAVIRVAAPDGPLVLIGHSMGGMVVIALAELFPELFAARVRGVALIGTSAGEVGKQGLPRPLLSKYNPLTRLLGRFADWQPGLVELIRAAGGQLTRAGVRTIGFGSREVSPRLVDFMVAMLDVTPVRVLADFVDTLGSHNRYAALAGLRECRVLVLGGDEDWMTPWSHAERIAEELPHSTLVRVRGAGHLVMLERPDVVTGHLAVLLRDCAGIPSSE</sequence>
<evidence type="ECO:0000313" key="2">
    <source>
        <dbReference type="EMBL" id="GGS23474.1"/>
    </source>
</evidence>
<comment type="caution">
    <text evidence="2">The sequence shown here is derived from an EMBL/GenBank/DDBJ whole genome shotgun (WGS) entry which is preliminary data.</text>
</comment>
<dbReference type="PANTHER" id="PTHR43433:SF1">
    <property type="entry name" value="BLL5160 PROTEIN"/>
    <property type="match status" value="1"/>
</dbReference>
<reference evidence="2" key="2">
    <citation type="submission" date="2020-09" db="EMBL/GenBank/DDBJ databases">
        <authorList>
            <person name="Sun Q."/>
            <person name="Ohkuma M."/>
        </authorList>
    </citation>
    <scope>NUCLEOTIDE SEQUENCE</scope>
    <source>
        <strain evidence="2">JCM 3276</strain>
    </source>
</reference>
<proteinExistence type="predicted"/>
<dbReference type="SUPFAM" id="SSF53474">
    <property type="entry name" value="alpha/beta-Hydrolases"/>
    <property type="match status" value="1"/>
</dbReference>
<dbReference type="InterPro" id="IPR029058">
    <property type="entry name" value="AB_hydrolase_fold"/>
</dbReference>